<sequence>MLYKKLSVKFKLLFFLTTLFFINTHAQNYIFGKVVSEDSSEIPDVTVINIRTDERTVTNRDGHFMVSGRAGDELRFVKAGYERLVKKVSKENIESPINITLERATILIPEVEIKQGITGDLKIDAKNLNRPKKVEKLIKDIDGYIARKSDPRILAAKPGEFVQPKGQGFSIGKVKNKWDDIDLGSYLKTALGEEYFTDLKIEKSQIDHFISYVLAGGFERKAILKYGFCSDADLYRFQRFVLTRISSYRAPQTQR</sequence>
<dbReference type="EMBL" id="BJYI01000015">
    <property type="protein sequence ID" value="GEN73475.1"/>
    <property type="molecule type" value="Genomic_DNA"/>
</dbReference>
<evidence type="ECO:0000313" key="2">
    <source>
        <dbReference type="EMBL" id="GEN73475.1"/>
    </source>
</evidence>
<name>A0A511YE63_9FLAO</name>
<protein>
    <submittedName>
        <fullName evidence="2">Uncharacterized protein</fullName>
    </submittedName>
</protein>
<dbReference type="AlphaFoldDB" id="A0A511YE63"/>
<gene>
    <name evidence="2" type="ORF">CLA01_35470</name>
</gene>
<dbReference type="Pfam" id="PF13715">
    <property type="entry name" value="CarbopepD_reg_2"/>
    <property type="match status" value="1"/>
</dbReference>
<dbReference type="Proteomes" id="UP000321150">
    <property type="component" value="Unassembled WGS sequence"/>
</dbReference>
<keyword evidence="1" id="KW-0732">Signal</keyword>
<reference evidence="2 3" key="1">
    <citation type="submission" date="2019-07" db="EMBL/GenBank/DDBJ databases">
        <title>Whole genome shotgun sequence of Chryseobacterium lathyri NBRC 105250.</title>
        <authorList>
            <person name="Hosoyama A."/>
            <person name="Uohara A."/>
            <person name="Ohji S."/>
            <person name="Ichikawa N."/>
        </authorList>
    </citation>
    <scope>NUCLEOTIDE SEQUENCE [LARGE SCALE GENOMIC DNA]</scope>
    <source>
        <strain evidence="2 3">NBRC 105250</strain>
    </source>
</reference>
<feature type="chain" id="PRO_5021943357" evidence="1">
    <location>
        <begin position="27"/>
        <end position="255"/>
    </location>
</feature>
<feature type="signal peptide" evidence="1">
    <location>
        <begin position="1"/>
        <end position="26"/>
    </location>
</feature>
<accession>A0A511YE63</accession>
<evidence type="ECO:0000313" key="3">
    <source>
        <dbReference type="Proteomes" id="UP000321150"/>
    </source>
</evidence>
<organism evidence="2 3">
    <name type="scientific">Chryseobacterium lathyri</name>
    <dbReference type="NCBI Taxonomy" id="395933"/>
    <lineage>
        <taxon>Bacteria</taxon>
        <taxon>Pseudomonadati</taxon>
        <taxon>Bacteroidota</taxon>
        <taxon>Flavobacteriia</taxon>
        <taxon>Flavobacteriales</taxon>
        <taxon>Weeksellaceae</taxon>
        <taxon>Chryseobacterium group</taxon>
        <taxon>Chryseobacterium</taxon>
    </lineage>
</organism>
<dbReference type="InterPro" id="IPR008969">
    <property type="entry name" value="CarboxyPept-like_regulatory"/>
</dbReference>
<comment type="caution">
    <text evidence="2">The sequence shown here is derived from an EMBL/GenBank/DDBJ whole genome shotgun (WGS) entry which is preliminary data.</text>
</comment>
<evidence type="ECO:0000256" key="1">
    <source>
        <dbReference type="SAM" id="SignalP"/>
    </source>
</evidence>
<proteinExistence type="predicted"/>
<dbReference type="SUPFAM" id="SSF49464">
    <property type="entry name" value="Carboxypeptidase regulatory domain-like"/>
    <property type="match status" value="1"/>
</dbReference>